<dbReference type="Gene3D" id="3.30.200.20">
    <property type="entry name" value="Phosphorylase Kinase, domain 1"/>
    <property type="match status" value="1"/>
</dbReference>
<keyword evidence="2" id="KW-0723">Serine/threonine-protein kinase</keyword>
<dbReference type="PROSITE" id="PS50011">
    <property type="entry name" value="PROTEIN_KINASE_DOM"/>
    <property type="match status" value="1"/>
</dbReference>
<dbReference type="Gene3D" id="1.10.510.10">
    <property type="entry name" value="Transferase(Phosphotransferase) domain 1"/>
    <property type="match status" value="1"/>
</dbReference>
<feature type="compositionally biased region" description="Low complexity" evidence="9">
    <location>
        <begin position="310"/>
        <end position="329"/>
    </location>
</feature>
<name>A0A2M8WRD5_9MICO</name>
<feature type="domain" description="PASTA" evidence="12">
    <location>
        <begin position="505"/>
        <end position="573"/>
    </location>
</feature>
<feature type="domain" description="PASTA" evidence="12">
    <location>
        <begin position="574"/>
        <end position="640"/>
    </location>
</feature>
<organism evidence="13 14">
    <name type="scientific">Luteimicrobium subarcticum</name>
    <dbReference type="NCBI Taxonomy" id="620910"/>
    <lineage>
        <taxon>Bacteria</taxon>
        <taxon>Bacillati</taxon>
        <taxon>Actinomycetota</taxon>
        <taxon>Actinomycetes</taxon>
        <taxon>Micrococcales</taxon>
        <taxon>Luteimicrobium</taxon>
    </lineage>
</organism>
<feature type="transmembrane region" description="Helical" evidence="10">
    <location>
        <begin position="414"/>
        <end position="432"/>
    </location>
</feature>
<evidence type="ECO:0000313" key="13">
    <source>
        <dbReference type="EMBL" id="PJI93497.1"/>
    </source>
</evidence>
<dbReference type="PROSITE" id="PS51178">
    <property type="entry name" value="PASTA"/>
    <property type="match status" value="4"/>
</dbReference>
<feature type="domain" description="PASTA" evidence="12">
    <location>
        <begin position="442"/>
        <end position="504"/>
    </location>
</feature>
<dbReference type="PROSITE" id="PS00108">
    <property type="entry name" value="PROTEIN_KINASE_ST"/>
    <property type="match status" value="1"/>
</dbReference>
<evidence type="ECO:0000256" key="10">
    <source>
        <dbReference type="SAM" id="Phobius"/>
    </source>
</evidence>
<feature type="domain" description="PASTA" evidence="12">
    <location>
        <begin position="641"/>
        <end position="704"/>
    </location>
</feature>
<keyword evidence="4" id="KW-0547">Nucleotide-binding</keyword>
<dbReference type="PANTHER" id="PTHR43289">
    <property type="entry name" value="MITOGEN-ACTIVATED PROTEIN KINASE KINASE KINASE 20-RELATED"/>
    <property type="match status" value="1"/>
</dbReference>
<dbReference type="SMART" id="SM00740">
    <property type="entry name" value="PASTA"/>
    <property type="match status" value="4"/>
</dbReference>
<evidence type="ECO:0000259" key="12">
    <source>
        <dbReference type="PROSITE" id="PS51178"/>
    </source>
</evidence>
<evidence type="ECO:0000256" key="7">
    <source>
        <dbReference type="ARBA" id="ARBA00047899"/>
    </source>
</evidence>
<dbReference type="Pfam" id="PF03793">
    <property type="entry name" value="PASTA"/>
    <property type="match status" value="4"/>
</dbReference>
<accession>A0A2M8WRD5</accession>
<evidence type="ECO:0000256" key="2">
    <source>
        <dbReference type="ARBA" id="ARBA00022527"/>
    </source>
</evidence>
<dbReference type="EMBL" id="PGTZ01000008">
    <property type="protein sequence ID" value="PJI93497.1"/>
    <property type="molecule type" value="Genomic_DNA"/>
</dbReference>
<dbReference type="SUPFAM" id="SSF56112">
    <property type="entry name" value="Protein kinase-like (PK-like)"/>
    <property type="match status" value="1"/>
</dbReference>
<comment type="catalytic activity">
    <reaction evidence="7">
        <text>L-threonyl-[protein] + ATP = O-phospho-L-threonyl-[protein] + ADP + H(+)</text>
        <dbReference type="Rhea" id="RHEA:46608"/>
        <dbReference type="Rhea" id="RHEA-COMP:11060"/>
        <dbReference type="Rhea" id="RHEA-COMP:11605"/>
        <dbReference type="ChEBI" id="CHEBI:15378"/>
        <dbReference type="ChEBI" id="CHEBI:30013"/>
        <dbReference type="ChEBI" id="CHEBI:30616"/>
        <dbReference type="ChEBI" id="CHEBI:61977"/>
        <dbReference type="ChEBI" id="CHEBI:456216"/>
        <dbReference type="EC" id="2.7.11.1"/>
    </reaction>
</comment>
<evidence type="ECO:0000256" key="5">
    <source>
        <dbReference type="ARBA" id="ARBA00022777"/>
    </source>
</evidence>
<feature type="region of interest" description="Disordered" evidence="9">
    <location>
        <begin position="304"/>
        <end position="334"/>
    </location>
</feature>
<evidence type="ECO:0000256" key="6">
    <source>
        <dbReference type="ARBA" id="ARBA00022840"/>
    </source>
</evidence>
<comment type="catalytic activity">
    <reaction evidence="8">
        <text>L-seryl-[protein] + ATP = O-phospho-L-seryl-[protein] + ADP + H(+)</text>
        <dbReference type="Rhea" id="RHEA:17989"/>
        <dbReference type="Rhea" id="RHEA-COMP:9863"/>
        <dbReference type="Rhea" id="RHEA-COMP:11604"/>
        <dbReference type="ChEBI" id="CHEBI:15378"/>
        <dbReference type="ChEBI" id="CHEBI:29999"/>
        <dbReference type="ChEBI" id="CHEBI:30616"/>
        <dbReference type="ChEBI" id="CHEBI:83421"/>
        <dbReference type="ChEBI" id="CHEBI:456216"/>
        <dbReference type="EC" id="2.7.11.1"/>
    </reaction>
</comment>
<dbReference type="CDD" id="cd14014">
    <property type="entry name" value="STKc_PknB_like"/>
    <property type="match status" value="1"/>
</dbReference>
<evidence type="ECO:0000259" key="11">
    <source>
        <dbReference type="PROSITE" id="PS50011"/>
    </source>
</evidence>
<evidence type="ECO:0000256" key="3">
    <source>
        <dbReference type="ARBA" id="ARBA00022679"/>
    </source>
</evidence>
<evidence type="ECO:0000256" key="4">
    <source>
        <dbReference type="ARBA" id="ARBA00022741"/>
    </source>
</evidence>
<dbReference type="AlphaFoldDB" id="A0A2M8WRD5"/>
<dbReference type="NCBIfam" id="NF033483">
    <property type="entry name" value="PknB_PASTA_kin"/>
    <property type="match status" value="1"/>
</dbReference>
<dbReference type="InterPro" id="IPR008271">
    <property type="entry name" value="Ser/Thr_kinase_AS"/>
</dbReference>
<dbReference type="PANTHER" id="PTHR43289:SF34">
    <property type="entry name" value="SERINE_THREONINE-PROTEIN KINASE YBDM-RELATED"/>
    <property type="match status" value="1"/>
</dbReference>
<comment type="caution">
    <text evidence="13">The sequence shown here is derived from an EMBL/GenBank/DDBJ whole genome shotgun (WGS) entry which is preliminary data.</text>
</comment>
<feature type="domain" description="Protein kinase" evidence="11">
    <location>
        <begin position="31"/>
        <end position="291"/>
    </location>
</feature>
<dbReference type="Pfam" id="PF00069">
    <property type="entry name" value="Pkinase"/>
    <property type="match status" value="1"/>
</dbReference>
<evidence type="ECO:0000256" key="1">
    <source>
        <dbReference type="ARBA" id="ARBA00012513"/>
    </source>
</evidence>
<keyword evidence="14" id="KW-1185">Reference proteome</keyword>
<dbReference type="CDD" id="cd06577">
    <property type="entry name" value="PASTA_pknB"/>
    <property type="match status" value="4"/>
</dbReference>
<evidence type="ECO:0000256" key="9">
    <source>
        <dbReference type="SAM" id="MobiDB-lite"/>
    </source>
</evidence>
<keyword evidence="10" id="KW-1133">Transmembrane helix</keyword>
<dbReference type="Proteomes" id="UP000231586">
    <property type="component" value="Unassembled WGS sequence"/>
</dbReference>
<keyword evidence="6" id="KW-0067">ATP-binding</keyword>
<dbReference type="GO" id="GO:0045717">
    <property type="term" value="P:negative regulation of fatty acid biosynthetic process"/>
    <property type="evidence" value="ECO:0007669"/>
    <property type="project" value="UniProtKB-ARBA"/>
</dbReference>
<dbReference type="GO" id="GO:0005524">
    <property type="term" value="F:ATP binding"/>
    <property type="evidence" value="ECO:0007669"/>
    <property type="project" value="UniProtKB-KW"/>
</dbReference>
<protein>
    <recommendedName>
        <fullName evidence="1">non-specific serine/threonine protein kinase</fullName>
        <ecNumber evidence="1">2.7.11.1</ecNumber>
    </recommendedName>
</protein>
<keyword evidence="10" id="KW-0472">Membrane</keyword>
<dbReference type="Gene3D" id="3.30.10.20">
    <property type="match status" value="4"/>
</dbReference>
<evidence type="ECO:0000256" key="8">
    <source>
        <dbReference type="ARBA" id="ARBA00048679"/>
    </source>
</evidence>
<keyword evidence="3" id="KW-0808">Transferase</keyword>
<dbReference type="GO" id="GO:0004674">
    <property type="term" value="F:protein serine/threonine kinase activity"/>
    <property type="evidence" value="ECO:0007669"/>
    <property type="project" value="UniProtKB-KW"/>
</dbReference>
<dbReference type="InterPro" id="IPR000719">
    <property type="entry name" value="Prot_kinase_dom"/>
</dbReference>
<dbReference type="InterPro" id="IPR011009">
    <property type="entry name" value="Kinase-like_dom_sf"/>
</dbReference>
<dbReference type="EC" id="2.7.11.1" evidence="1"/>
<keyword evidence="5 13" id="KW-0418">Kinase</keyword>
<sequence length="704" mass="73692">MTRATARGPYTSTVATTISDPLVGTLVDGRYEVVSRIARGGMATVYLAVDRRLDRNVALKVMHAHLAEGVEGAEFVSRFRREARAAARLTHPGLVAVHDQGFDGEVSYLTMEFVPGTNLRRRLRTEQTLTLGDTLALLEEVLEALAAAHRVGLVHRDVKPENVLLTEEGRVKLTDFGLARAVTEVTATATGTVLGTVAYLSPEVITSGQGDTRADVYAVGVLAYEMLLGRHPHRGSTPIQVAYQHVNADAEPPSRSVWWMPVEVDELVCALLARDPDDRPRDATAALHLVRQTRAALSPADLERRVDPPAVETGAGAADGAVAGATGTTPEVPPAETDDAATTVFAAGVVAGAARATDAALDTPPGADGAPLDAIPTAAFSTVPATTRAYDVHRDLGVPPAPTPPRRRRHPVRWTLLVVLVLALAVGGWTWWQGYGPGAYTAVPTNIVGVSQADAEAALTAVGLESAVTTAFDDDVPRGDVVSVDPGEGEKAHKDGPVDLTVSRGIEKITVPDGVVGSGEDKAVSALERAGFDVPTPTSAYSDTVPKGTVVSVTPKEGSTVPHTTHAKVVVSQGPAPVDVPQVTGSTEDVATQTLADFGLKVSATEKNDDTIPAGTVMSQSPTDGTAAHRGDTVEIVVSKGPEMVDVPDVTGESTKDARKKLQDAGFKVKVSKFAGGFFDRVRFQSPGGKSQAPKGSTVTLTVF</sequence>
<proteinExistence type="predicted"/>
<reference evidence="13 14" key="1">
    <citation type="submission" date="2017-11" db="EMBL/GenBank/DDBJ databases">
        <title>Genomic Encyclopedia of Archaeal and Bacterial Type Strains, Phase II (KMG-II): From Individual Species to Whole Genera.</title>
        <authorList>
            <person name="Goeker M."/>
        </authorList>
    </citation>
    <scope>NUCLEOTIDE SEQUENCE [LARGE SCALE GENOMIC DNA]</scope>
    <source>
        <strain evidence="13 14">DSM 22413</strain>
    </source>
</reference>
<dbReference type="FunFam" id="1.10.510.10:FF:000021">
    <property type="entry name" value="Serine/threonine protein kinase"/>
    <property type="match status" value="1"/>
</dbReference>
<dbReference type="FunFam" id="3.30.200.20:FF:000035">
    <property type="entry name" value="Serine/threonine protein kinase Stk1"/>
    <property type="match status" value="1"/>
</dbReference>
<dbReference type="InterPro" id="IPR005543">
    <property type="entry name" value="PASTA_dom"/>
</dbReference>
<gene>
    <name evidence="13" type="ORF">CLV34_2071</name>
</gene>
<evidence type="ECO:0000313" key="14">
    <source>
        <dbReference type="Proteomes" id="UP000231586"/>
    </source>
</evidence>
<dbReference type="SMART" id="SM00220">
    <property type="entry name" value="S_TKc"/>
    <property type="match status" value="1"/>
</dbReference>
<keyword evidence="10" id="KW-0812">Transmembrane</keyword>